<accession>A0A6J6UR94</accession>
<gene>
    <name evidence="1" type="ORF">UFOPK2870_00740</name>
</gene>
<dbReference type="InterPro" id="IPR045756">
    <property type="entry name" value="DUF6183"/>
</dbReference>
<dbReference type="EMBL" id="CAEZZL010000049">
    <property type="protein sequence ID" value="CAB4762270.1"/>
    <property type="molecule type" value="Genomic_DNA"/>
</dbReference>
<protein>
    <submittedName>
        <fullName evidence="1">Unannotated protein</fullName>
    </submittedName>
</protein>
<proteinExistence type="predicted"/>
<name>A0A6J6UR94_9ZZZZ</name>
<reference evidence="1" key="1">
    <citation type="submission" date="2020-05" db="EMBL/GenBank/DDBJ databases">
        <authorList>
            <person name="Chiriac C."/>
            <person name="Salcher M."/>
            <person name="Ghai R."/>
            <person name="Kavagutti S V."/>
        </authorList>
    </citation>
    <scope>NUCLEOTIDE SEQUENCE</scope>
</reference>
<sequence>MAEDLDSLIRRADLDELVRFVDSTCHSRDWEQLVRIRNEARSAVSTGRQLWPIATLANYRLALWAPAEDAVRALDDTARTFMPGPVSEIISVHHTWDELEEHLAQGHDRSLIAHERAMRGDGISFDEPTALDVPMQVQNWEPSYVMASYSDDGVDFPAPDLPTCRDSLDTTETEPIDDPDSIYAFRRLVEPWTAHSNGDADACVVEGGVPEALGALGLSHARTAPLSPYEALSWLAWTAASGGAHGPRRGAATGRGEAWWFLATFVGLADDWPCDPDEFGDIVNSLEFTAFTYDKAPTGGWGLHLVIEDPEEGLAIALRATDVE</sequence>
<dbReference type="AlphaFoldDB" id="A0A6J6UR94"/>
<dbReference type="Pfam" id="PF19681">
    <property type="entry name" value="DUF6183"/>
    <property type="match status" value="1"/>
</dbReference>
<organism evidence="1">
    <name type="scientific">freshwater metagenome</name>
    <dbReference type="NCBI Taxonomy" id="449393"/>
    <lineage>
        <taxon>unclassified sequences</taxon>
        <taxon>metagenomes</taxon>
        <taxon>ecological metagenomes</taxon>
    </lineage>
</organism>
<evidence type="ECO:0000313" key="1">
    <source>
        <dbReference type="EMBL" id="CAB4762270.1"/>
    </source>
</evidence>